<feature type="binding site" evidence="11">
    <location>
        <position position="54"/>
    </location>
    <ligand>
        <name>L-glutamine</name>
        <dbReference type="ChEBI" id="CHEBI:58359"/>
    </ligand>
</feature>
<feature type="binding site" evidence="11">
    <location>
        <begin position="14"/>
        <end position="19"/>
    </location>
    <ligand>
        <name>ATP</name>
        <dbReference type="ChEBI" id="CHEBI:30616"/>
    </ligand>
</feature>
<name>A0A9X4H4I3_9FIRM</name>
<keyword evidence="3 11" id="KW-0436">Ligase</keyword>
<dbReference type="AlphaFoldDB" id="A0A9X4H4I3"/>
<dbReference type="Gene3D" id="3.40.50.300">
    <property type="entry name" value="P-loop containing nucleotide triphosphate hydrolases"/>
    <property type="match status" value="1"/>
</dbReference>
<feature type="binding site" evidence="11">
    <location>
        <position position="13"/>
    </location>
    <ligand>
        <name>UTP</name>
        <dbReference type="ChEBI" id="CHEBI:46398"/>
    </ligand>
</feature>
<evidence type="ECO:0000313" key="14">
    <source>
        <dbReference type="EMBL" id="MDF9407607.1"/>
    </source>
</evidence>
<evidence type="ECO:0000256" key="7">
    <source>
        <dbReference type="ARBA" id="ARBA00022842"/>
    </source>
</evidence>
<dbReference type="Pfam" id="PF00117">
    <property type="entry name" value="GATase"/>
    <property type="match status" value="1"/>
</dbReference>
<feature type="active site" evidence="11">
    <location>
        <position position="509"/>
    </location>
</feature>
<dbReference type="PROSITE" id="PS51273">
    <property type="entry name" value="GATASE_TYPE_1"/>
    <property type="match status" value="1"/>
</dbReference>
<keyword evidence="4 11" id="KW-0479">Metal-binding</keyword>
<evidence type="ECO:0000256" key="5">
    <source>
        <dbReference type="ARBA" id="ARBA00022741"/>
    </source>
</evidence>
<evidence type="ECO:0000259" key="12">
    <source>
        <dbReference type="Pfam" id="PF00117"/>
    </source>
</evidence>
<dbReference type="InterPro" id="IPR017456">
    <property type="entry name" value="CTP_synthase_N"/>
</dbReference>
<dbReference type="GO" id="GO:0003883">
    <property type="term" value="F:CTP synthase activity"/>
    <property type="evidence" value="ECO:0007669"/>
    <property type="project" value="UniProtKB-UniRule"/>
</dbReference>
<dbReference type="RefSeq" id="WP_277442839.1">
    <property type="nucleotide sequence ID" value="NZ_JAKOAV010000005.1"/>
</dbReference>
<dbReference type="HAMAP" id="MF_01227">
    <property type="entry name" value="PyrG"/>
    <property type="match status" value="1"/>
</dbReference>
<feature type="binding site" evidence="11">
    <location>
        <position position="71"/>
    </location>
    <ligand>
        <name>ATP</name>
        <dbReference type="ChEBI" id="CHEBI:30616"/>
    </ligand>
</feature>
<keyword evidence="7 11" id="KW-0460">Magnesium</keyword>
<feature type="region of interest" description="Amidoligase domain" evidence="11">
    <location>
        <begin position="1"/>
        <end position="267"/>
    </location>
</feature>
<protein>
    <recommendedName>
        <fullName evidence="11">CTP synthase</fullName>
        <ecNumber evidence="11">6.3.4.2</ecNumber>
    </recommendedName>
    <alternativeName>
        <fullName evidence="11">Cytidine 5'-triphosphate synthase</fullName>
    </alternativeName>
    <alternativeName>
        <fullName evidence="11">Cytidine triphosphate synthetase</fullName>
        <shortName evidence="11">CTP synthetase</shortName>
        <shortName evidence="11">CTPS</shortName>
    </alternativeName>
    <alternativeName>
        <fullName evidence="11">UTP--ammonia ligase</fullName>
    </alternativeName>
</protein>
<dbReference type="PANTHER" id="PTHR11550">
    <property type="entry name" value="CTP SYNTHASE"/>
    <property type="match status" value="1"/>
</dbReference>
<evidence type="ECO:0000256" key="3">
    <source>
        <dbReference type="ARBA" id="ARBA00022598"/>
    </source>
</evidence>
<comment type="caution">
    <text evidence="11">Lacks conserved residue(s) required for the propagation of feature annotation.</text>
</comment>
<feature type="binding site" evidence="11">
    <location>
        <position position="242"/>
    </location>
    <ligand>
        <name>ATP</name>
        <dbReference type="ChEBI" id="CHEBI:30616"/>
    </ligand>
</feature>
<comment type="similarity">
    <text evidence="2 11">Belongs to the CTP synthase family.</text>
</comment>
<evidence type="ECO:0000313" key="15">
    <source>
        <dbReference type="Proteomes" id="UP001154312"/>
    </source>
</evidence>
<comment type="miscellaneous">
    <text evidence="11">CTPSs have evolved a hybrid strategy for distinguishing between UTP and CTP. The overlapping regions of the product feedback inhibitory and substrate sites recognize a common feature in both compounds, the triphosphate moiety. To differentiate isosteric substrate and product pyrimidine rings, an additional pocket far from the expected kinase/ligase catalytic site, specifically recognizes the cytosine and ribose portions of the product inhibitor.</text>
</comment>
<comment type="catalytic activity">
    <reaction evidence="11">
        <text>L-glutamine + H2O = L-glutamate + NH4(+)</text>
        <dbReference type="Rhea" id="RHEA:15889"/>
        <dbReference type="ChEBI" id="CHEBI:15377"/>
        <dbReference type="ChEBI" id="CHEBI:28938"/>
        <dbReference type="ChEBI" id="CHEBI:29985"/>
        <dbReference type="ChEBI" id="CHEBI:58359"/>
    </reaction>
</comment>
<dbReference type="GO" id="GO:0005524">
    <property type="term" value="F:ATP binding"/>
    <property type="evidence" value="ECO:0007669"/>
    <property type="project" value="UniProtKB-KW"/>
</dbReference>
<dbReference type="GO" id="GO:0046872">
    <property type="term" value="F:metal ion binding"/>
    <property type="evidence" value="ECO:0007669"/>
    <property type="project" value="UniProtKB-KW"/>
</dbReference>
<evidence type="ECO:0000256" key="10">
    <source>
        <dbReference type="ARBA" id="ARBA00047781"/>
    </source>
</evidence>
<dbReference type="Proteomes" id="UP001154312">
    <property type="component" value="Unassembled WGS sequence"/>
</dbReference>
<feature type="binding site" evidence="11">
    <location>
        <position position="71"/>
    </location>
    <ligand>
        <name>Mg(2+)</name>
        <dbReference type="ChEBI" id="CHEBI:18420"/>
    </ligand>
</feature>
<keyword evidence="5 11" id="KW-0547">Nucleotide-binding</keyword>
<evidence type="ECO:0000256" key="2">
    <source>
        <dbReference type="ARBA" id="ARBA00007533"/>
    </source>
</evidence>
<feature type="binding site" evidence="11">
    <location>
        <position position="405"/>
    </location>
    <ligand>
        <name>L-glutamine</name>
        <dbReference type="ChEBI" id="CHEBI:58359"/>
    </ligand>
</feature>
<dbReference type="GO" id="GO:0005829">
    <property type="term" value="C:cytosol"/>
    <property type="evidence" value="ECO:0007669"/>
    <property type="project" value="TreeGrafter"/>
</dbReference>
<dbReference type="InterPro" id="IPR033828">
    <property type="entry name" value="GATase1_CTP_Synthase"/>
</dbReference>
<dbReference type="InterPro" id="IPR027417">
    <property type="entry name" value="P-loop_NTPase"/>
</dbReference>
<dbReference type="FunFam" id="3.40.50.880:FF:000002">
    <property type="entry name" value="CTP synthase"/>
    <property type="match status" value="1"/>
</dbReference>
<feature type="binding site" evidence="11">
    <location>
        <position position="224"/>
    </location>
    <ligand>
        <name>UTP</name>
        <dbReference type="ChEBI" id="CHEBI:46398"/>
    </ligand>
</feature>
<comment type="subunit">
    <text evidence="11">Homotetramer.</text>
</comment>
<keyword evidence="9 11" id="KW-0665">Pyrimidine biosynthesis</keyword>
<dbReference type="FunFam" id="3.40.50.300:FF:000009">
    <property type="entry name" value="CTP synthase"/>
    <property type="match status" value="1"/>
</dbReference>
<dbReference type="NCBIfam" id="TIGR00337">
    <property type="entry name" value="PyrG"/>
    <property type="match status" value="1"/>
</dbReference>
<dbReference type="CDD" id="cd01746">
    <property type="entry name" value="GATase1_CTP_Synthase"/>
    <property type="match status" value="1"/>
</dbReference>
<dbReference type="InterPro" id="IPR017926">
    <property type="entry name" value="GATASE"/>
</dbReference>
<comment type="activity regulation">
    <text evidence="11">Allosterically activated by GTP, when glutamine is the substrate; GTP has no effect on the reaction when ammonia is the substrate. The allosteric effector GTP functions by stabilizing the protein conformation that binds the tetrahedral intermediate(s) formed during glutamine hydrolysis. Inhibited by the product CTP, via allosteric rather than competitive inhibition.</text>
</comment>
<feature type="binding site" evidence="11">
    <location>
        <begin position="148"/>
        <end position="150"/>
    </location>
    <ligand>
        <name>CTP</name>
        <dbReference type="ChEBI" id="CHEBI:37563"/>
        <note>allosteric inhibitor</note>
    </ligand>
</feature>
<feature type="domain" description="CTP synthase N-terminal" evidence="13">
    <location>
        <begin position="3"/>
        <end position="266"/>
    </location>
</feature>
<dbReference type="EC" id="6.3.4.2" evidence="11"/>
<dbReference type="Gene3D" id="3.40.50.880">
    <property type="match status" value="1"/>
</dbReference>
<comment type="catalytic activity">
    <reaction evidence="10 11">
        <text>UTP + L-glutamine + ATP + H2O = CTP + L-glutamate + ADP + phosphate + 2 H(+)</text>
        <dbReference type="Rhea" id="RHEA:26426"/>
        <dbReference type="ChEBI" id="CHEBI:15377"/>
        <dbReference type="ChEBI" id="CHEBI:15378"/>
        <dbReference type="ChEBI" id="CHEBI:29985"/>
        <dbReference type="ChEBI" id="CHEBI:30616"/>
        <dbReference type="ChEBI" id="CHEBI:37563"/>
        <dbReference type="ChEBI" id="CHEBI:43474"/>
        <dbReference type="ChEBI" id="CHEBI:46398"/>
        <dbReference type="ChEBI" id="CHEBI:58359"/>
        <dbReference type="ChEBI" id="CHEBI:456216"/>
        <dbReference type="EC" id="6.3.4.2"/>
    </reaction>
</comment>
<feature type="binding site" evidence="11">
    <location>
        <position position="141"/>
    </location>
    <ligand>
        <name>Mg(2+)</name>
        <dbReference type="ChEBI" id="CHEBI:18420"/>
    </ligand>
</feature>
<reference evidence="14" key="1">
    <citation type="submission" date="2022-02" db="EMBL/GenBank/DDBJ databases">
        <authorList>
            <person name="Leng L."/>
        </authorList>
    </citation>
    <scope>NUCLEOTIDE SEQUENCE</scope>
    <source>
        <strain evidence="14">JI</strain>
    </source>
</reference>
<dbReference type="InterPro" id="IPR029062">
    <property type="entry name" value="Class_I_gatase-like"/>
</dbReference>
<dbReference type="NCBIfam" id="NF003792">
    <property type="entry name" value="PRK05380.1"/>
    <property type="match status" value="1"/>
</dbReference>
<feature type="active site" description="Nucleophile; for glutamine hydrolysis" evidence="11">
    <location>
        <position position="381"/>
    </location>
</feature>
<accession>A0A9X4H4I3</accession>
<dbReference type="GO" id="GO:0044210">
    <property type="term" value="P:'de novo' CTP biosynthetic process"/>
    <property type="evidence" value="ECO:0007669"/>
    <property type="project" value="UniProtKB-UniRule"/>
</dbReference>
<feature type="binding site" evidence="11">
    <location>
        <position position="462"/>
    </location>
    <ligand>
        <name>L-glutamine</name>
        <dbReference type="ChEBI" id="CHEBI:58359"/>
    </ligand>
</feature>
<dbReference type="EMBL" id="JAKOAV010000005">
    <property type="protein sequence ID" value="MDF9407607.1"/>
    <property type="molecule type" value="Genomic_DNA"/>
</dbReference>
<evidence type="ECO:0000259" key="13">
    <source>
        <dbReference type="Pfam" id="PF06418"/>
    </source>
</evidence>
<feature type="binding site" evidence="11">
    <location>
        <begin position="382"/>
        <end position="385"/>
    </location>
    <ligand>
        <name>L-glutamine</name>
        <dbReference type="ChEBI" id="CHEBI:58359"/>
    </ligand>
</feature>
<evidence type="ECO:0000256" key="1">
    <source>
        <dbReference type="ARBA" id="ARBA00005171"/>
    </source>
</evidence>
<evidence type="ECO:0000256" key="4">
    <source>
        <dbReference type="ARBA" id="ARBA00022723"/>
    </source>
</evidence>
<keyword evidence="8 11" id="KW-0315">Glutamine amidotransferase</keyword>
<dbReference type="GO" id="GO:0097268">
    <property type="term" value="C:cytoophidium"/>
    <property type="evidence" value="ECO:0007669"/>
    <property type="project" value="UniProtKB-ARBA"/>
</dbReference>
<dbReference type="PANTHER" id="PTHR11550:SF0">
    <property type="entry name" value="CTP SYNTHASE-RELATED"/>
    <property type="match status" value="1"/>
</dbReference>
<keyword evidence="15" id="KW-1185">Reference proteome</keyword>
<keyword evidence="6 11" id="KW-0067">ATP-binding</keyword>
<feature type="binding site" evidence="11">
    <location>
        <position position="354"/>
    </location>
    <ligand>
        <name>L-glutamine</name>
        <dbReference type="ChEBI" id="CHEBI:58359"/>
    </ligand>
</feature>
<evidence type="ECO:0000256" key="6">
    <source>
        <dbReference type="ARBA" id="ARBA00022840"/>
    </source>
</evidence>
<feature type="binding site" evidence="11">
    <location>
        <position position="224"/>
    </location>
    <ligand>
        <name>CTP</name>
        <dbReference type="ChEBI" id="CHEBI:37563"/>
        <note>allosteric inhibitor</note>
    </ligand>
</feature>
<evidence type="ECO:0000256" key="8">
    <source>
        <dbReference type="ARBA" id="ARBA00022962"/>
    </source>
</evidence>
<dbReference type="InterPro" id="IPR004468">
    <property type="entry name" value="CTP_synthase"/>
</dbReference>
<evidence type="ECO:0000256" key="9">
    <source>
        <dbReference type="ARBA" id="ARBA00022975"/>
    </source>
</evidence>
<dbReference type="SUPFAM" id="SSF52540">
    <property type="entry name" value="P-loop containing nucleoside triphosphate hydrolases"/>
    <property type="match status" value="1"/>
</dbReference>
<dbReference type="CDD" id="cd03113">
    <property type="entry name" value="CTPS_N"/>
    <property type="match status" value="1"/>
</dbReference>
<dbReference type="GO" id="GO:0042802">
    <property type="term" value="F:identical protein binding"/>
    <property type="evidence" value="ECO:0007669"/>
    <property type="project" value="TreeGrafter"/>
</dbReference>
<sequence length="536" mass="59868">MAKFIFVTGGVVSSLGKGITAASLGRLLKCRGLKVAIQKLDPYINVDPGTMSPYQHGEVFVTEDGAETDLDLGHYERFIDINIFRNCNVTTGGIYSSVINKERRGDYLGGTVQVIPHITNEIKERVRSVADESGADIIITEIGGTVGDIESLPFLEAIRQLKGNLGKNNVVYIHVTLVPYLRAANELKTKPTQHSVKELRSIGIQPDVIVCRSERPLSKEMEDKLALFCDIDKDAVIQAVDAPSIYEVPLMLEEEGLADIVLDKLGIATGPPDLTEWQEMVVKMKNLRYTTTIGLVGKYVSLPDAYLSVAEALRHAGFYNESAIKIKWIDSEEVERAKVEDFLADVDGVLVPGGFGDRGIEGKIEAIRYARENKVPYLGLCLGMQLAVVEFARNVLNWQGANSIEFNPDTPYPVIDLLPEQKTLDQMGGTMRLGHYPCMLQPGSLARQAYQEEIIEERHRHRYEMNNIYREDFARGGLAFTGTRPDGYLVEIIELTGHPWFVATQFHPEFKSRPNRPHPLFREFIGAARKFAERSK</sequence>
<comment type="catalytic activity">
    <reaction evidence="11">
        <text>UTP + NH4(+) + ATP = CTP + ADP + phosphate + 2 H(+)</text>
        <dbReference type="Rhea" id="RHEA:16597"/>
        <dbReference type="ChEBI" id="CHEBI:15378"/>
        <dbReference type="ChEBI" id="CHEBI:28938"/>
        <dbReference type="ChEBI" id="CHEBI:30616"/>
        <dbReference type="ChEBI" id="CHEBI:37563"/>
        <dbReference type="ChEBI" id="CHEBI:43474"/>
        <dbReference type="ChEBI" id="CHEBI:46398"/>
        <dbReference type="ChEBI" id="CHEBI:456216"/>
    </reaction>
</comment>
<feature type="domain" description="Glutamine amidotransferase" evidence="12">
    <location>
        <begin position="302"/>
        <end position="525"/>
    </location>
</feature>
<dbReference type="SUPFAM" id="SSF52317">
    <property type="entry name" value="Class I glutamine amidotransferase-like"/>
    <property type="match status" value="1"/>
</dbReference>
<comment type="pathway">
    <text evidence="1 11">Pyrimidine metabolism; CTP biosynthesis via de novo pathway; CTP from UDP: step 2/2.</text>
</comment>
<organism evidence="14 15">
    <name type="scientific">Pelotomaculum isophthalicicum JI</name>
    <dbReference type="NCBI Taxonomy" id="947010"/>
    <lineage>
        <taxon>Bacteria</taxon>
        <taxon>Bacillati</taxon>
        <taxon>Bacillota</taxon>
        <taxon>Clostridia</taxon>
        <taxon>Eubacteriales</taxon>
        <taxon>Desulfotomaculaceae</taxon>
        <taxon>Pelotomaculum</taxon>
    </lineage>
</organism>
<dbReference type="GO" id="GO:0019856">
    <property type="term" value="P:pyrimidine nucleobase biosynthetic process"/>
    <property type="evidence" value="ECO:0007669"/>
    <property type="project" value="TreeGrafter"/>
</dbReference>
<comment type="function">
    <text evidence="11">Catalyzes the ATP-dependent amination of UTP to CTP with either L-glutamine or ammonia as the source of nitrogen. Regulates intracellular CTP levels through interactions with the four ribonucleotide triphosphates.</text>
</comment>
<evidence type="ECO:0000256" key="11">
    <source>
        <dbReference type="HAMAP-Rule" id="MF_01227"/>
    </source>
</evidence>
<feature type="binding site" evidence="11">
    <location>
        <begin position="188"/>
        <end position="193"/>
    </location>
    <ligand>
        <name>CTP</name>
        <dbReference type="ChEBI" id="CHEBI:37563"/>
        <note>allosteric inhibitor</note>
    </ligand>
</feature>
<feature type="binding site" evidence="11">
    <location>
        <position position="13"/>
    </location>
    <ligand>
        <name>CTP</name>
        <dbReference type="ChEBI" id="CHEBI:37563"/>
        <note>allosteric inhibitor</note>
    </ligand>
</feature>
<feature type="active site" evidence="11">
    <location>
        <position position="507"/>
    </location>
</feature>
<feature type="binding site" evidence="11">
    <location>
        <begin position="188"/>
        <end position="193"/>
    </location>
    <ligand>
        <name>UTP</name>
        <dbReference type="ChEBI" id="CHEBI:46398"/>
    </ligand>
</feature>
<comment type="caution">
    <text evidence="14">The sequence shown here is derived from an EMBL/GenBank/DDBJ whole genome shotgun (WGS) entry which is preliminary data.</text>
</comment>
<proteinExistence type="inferred from homology"/>
<gene>
    <name evidence="11" type="primary">pyrG</name>
    <name evidence="14" type="ORF">L7E55_04415</name>
</gene>
<dbReference type="Pfam" id="PF06418">
    <property type="entry name" value="CTP_synth_N"/>
    <property type="match status" value="1"/>
</dbReference>